<dbReference type="AlphaFoldDB" id="A0A443ZNT5"/>
<evidence type="ECO:0000313" key="3">
    <source>
        <dbReference type="Proteomes" id="UP000288983"/>
    </source>
</evidence>
<dbReference type="EMBL" id="QJRG01000047">
    <property type="protein sequence ID" value="RWU20766.1"/>
    <property type="molecule type" value="Genomic_DNA"/>
</dbReference>
<dbReference type="Proteomes" id="UP000288983">
    <property type="component" value="Unassembled WGS sequence"/>
</dbReference>
<gene>
    <name evidence="2" type="ORF">DM813_16175</name>
</gene>
<organism evidence="2 3">
    <name type="scientific">Pseudomonas alkylphenolica</name>
    <dbReference type="NCBI Taxonomy" id="237609"/>
    <lineage>
        <taxon>Bacteria</taxon>
        <taxon>Pseudomonadati</taxon>
        <taxon>Pseudomonadota</taxon>
        <taxon>Gammaproteobacteria</taxon>
        <taxon>Pseudomonadales</taxon>
        <taxon>Pseudomonadaceae</taxon>
        <taxon>Pseudomonas</taxon>
    </lineage>
</organism>
<keyword evidence="2" id="KW-0808">Transferase</keyword>
<feature type="domain" description="Dermonecrotic toxin N-terminal" evidence="1">
    <location>
        <begin position="19"/>
        <end position="287"/>
    </location>
</feature>
<accession>A0A443ZNT5</accession>
<dbReference type="GO" id="GO:0016757">
    <property type="term" value="F:glycosyltransferase activity"/>
    <property type="evidence" value="ECO:0007669"/>
    <property type="project" value="UniProtKB-KW"/>
</dbReference>
<dbReference type="Pfam" id="PF20178">
    <property type="entry name" value="ToxA_N"/>
    <property type="match status" value="1"/>
</dbReference>
<dbReference type="Pfam" id="PF04488">
    <property type="entry name" value="Gly_transf_sug"/>
    <property type="match status" value="1"/>
</dbReference>
<proteinExistence type="predicted"/>
<dbReference type="RefSeq" id="WP_128324370.1">
    <property type="nucleotide sequence ID" value="NZ_QJRG01000047.1"/>
</dbReference>
<evidence type="ECO:0000313" key="2">
    <source>
        <dbReference type="EMBL" id="RWU20766.1"/>
    </source>
</evidence>
<evidence type="ECO:0000259" key="1">
    <source>
        <dbReference type="Pfam" id="PF20178"/>
    </source>
</evidence>
<reference evidence="2 3" key="1">
    <citation type="submission" date="2018-06" db="EMBL/GenBank/DDBJ databases">
        <title>Bacteria isolated from soil of Wuhan.</title>
        <authorList>
            <person name="Wei X."/>
            <person name="Chunhua H."/>
        </authorList>
    </citation>
    <scope>NUCLEOTIDE SEQUENCE [LARGE SCALE GENOMIC DNA]</scope>
    <source>
        <strain evidence="3">xwS2</strain>
    </source>
</reference>
<sequence>MLQTYVNAAGVQFVRDLLKHVPRPDREAARCIGEWAATQGLQLDPEQTDVVTLHYRGQEAVIVNRMSLTQALVSNWQGESNKDLIGSLLPGHWAGYFPEGTLKIVNALPEHSVLDNSAAYSVFNGLFRRSEPVQIDATTHLPVDVEALQRYIWNLDFHAHYKTLLDDYWEQHLQDHRLAAKINFIAACNKQTLQGSMSDAGRRLSWQAAGLEKRSPGLRIRPLNIYGYAASDVICIADSAGPPVLLYIPGNSAPLHEFASMNAMKDWIGLQCQDADKRQALRQHFHLADTPDGLDFSGLDTALEGLGAYPAIHWRSSNRAGFTTDGRWSPRDYVNYRPNTYSRSIKGDLFEALSQRQRERSYADADFIITSDSEVTKARWRGYLSTSINLLGPLALVVPELAPLFALVGISQFSLGLDQAINGKSLDAKADGVTTLEYGLLNALPLALEAGAKVPALFGIKSEGFVLPRRVNEQWGYPLSPVSPPRLPEIETAEFFILDDTIAPLPGGDPAVADSIIRQPLYTGEVDQLQASMGGYGMNVVYDMERDAFISEDDVNAVMPTFYIARQGQRDLVTINAMERPVTDQMRMNTLRSLGVDLPLPVEIPVLDHARLQPLPKKISSIWVGDKVISSKLLENVAANVQRLSNSDYELRLFLSNATPAAFEANTRLLAEHAPGLTVLTLEEHPFYQSFSTSDYFNQYRHAIDGNGGVACNFSSASDVLRYPLLDHEGGLYMDIDDTLLSAHEDPLREPTQDAPSDVAAIDTVPLLATPEGLLLPQPMSNHTLGMNWEYNTSMIGSHPGNPTLRLISDEMRARYLADPEFYNSRPSLADDSRGFYRYAQRLNRMTGPRLLTDVVDQHLPGLRTLRQVFNLLGMKQLNSWSFIPREAFRQAWHEQLPFVRIAKVGGNHSWTTT</sequence>
<keyword evidence="2" id="KW-0328">Glycosyltransferase</keyword>
<name>A0A443ZNT5_9PSED</name>
<dbReference type="InterPro" id="IPR007577">
    <property type="entry name" value="GlycoTrfase_DXD_sugar-bd_CS"/>
</dbReference>
<dbReference type="InterPro" id="IPR046673">
    <property type="entry name" value="ToxA_N"/>
</dbReference>
<dbReference type="SUPFAM" id="SSF53448">
    <property type="entry name" value="Nucleotide-diphospho-sugar transferases"/>
    <property type="match status" value="1"/>
</dbReference>
<dbReference type="InterPro" id="IPR029044">
    <property type="entry name" value="Nucleotide-diphossugar_trans"/>
</dbReference>
<protein>
    <submittedName>
        <fullName evidence="2">Mannosyltransferase</fullName>
    </submittedName>
</protein>
<dbReference type="Gene3D" id="3.90.550.20">
    <property type="match status" value="1"/>
</dbReference>
<dbReference type="OrthoDB" id="7022734at2"/>
<comment type="caution">
    <text evidence="2">The sequence shown here is derived from an EMBL/GenBank/DDBJ whole genome shotgun (WGS) entry which is preliminary data.</text>
</comment>